<proteinExistence type="predicted"/>
<dbReference type="Pfam" id="PF15569">
    <property type="entry name" value="Imm40"/>
    <property type="match status" value="1"/>
</dbReference>
<dbReference type="EMBL" id="VFOL01000001">
    <property type="protein sequence ID" value="TQL38186.1"/>
    <property type="molecule type" value="Genomic_DNA"/>
</dbReference>
<dbReference type="RefSeq" id="WP_142116524.1">
    <property type="nucleotide sequence ID" value="NZ_BOQM01000038.1"/>
</dbReference>
<evidence type="ECO:0000313" key="4">
    <source>
        <dbReference type="Proteomes" id="UP000315983"/>
    </source>
</evidence>
<protein>
    <recommendedName>
        <fullName evidence="1">Immunity protein 40 domain-containing protein</fullName>
    </recommendedName>
</protein>
<keyword evidence="5" id="KW-1185">Reference proteome</keyword>
<gene>
    <name evidence="3" type="ORF">FB564_3376</name>
    <name evidence="2" type="ORF">Sar04_41020</name>
</gene>
<feature type="domain" description="Immunity protein 40" evidence="1">
    <location>
        <begin position="28"/>
        <end position="113"/>
    </location>
</feature>
<dbReference type="Proteomes" id="UP000677457">
    <property type="component" value="Unassembled WGS sequence"/>
</dbReference>
<reference evidence="2 5" key="2">
    <citation type="submission" date="2021-03" db="EMBL/GenBank/DDBJ databases">
        <title>Whole genome shotgun sequence of Salinispora arenicola NBRC 105043.</title>
        <authorList>
            <person name="Komaki H."/>
            <person name="Tamura T."/>
        </authorList>
    </citation>
    <scope>NUCLEOTIDE SEQUENCE [LARGE SCALE GENOMIC DNA]</scope>
    <source>
        <strain evidence="2 5">NBRC 105043</strain>
    </source>
</reference>
<sequence length="121" mass="12954">MASEAQSNMLSLLPPDLAGLAFDLSTVAGSKEYCFPLAAAPAVLNILLMNGVAVLGGDLWDFENGEYYPSGENWYTESVEGEPAEIREARVGATARQFFARYATAGDKRVTFVVRSNPAAS</sequence>
<dbReference type="AlphaFoldDB" id="A0A542XQQ4"/>
<dbReference type="GeneID" id="93772575"/>
<dbReference type="InterPro" id="IPR029080">
    <property type="entry name" value="Imm40"/>
</dbReference>
<name>A0A542XQQ4_SALAC</name>
<dbReference type="Proteomes" id="UP000315983">
    <property type="component" value="Unassembled WGS sequence"/>
</dbReference>
<accession>A0A542XQQ4</accession>
<comment type="caution">
    <text evidence="3">The sequence shown here is derived from an EMBL/GenBank/DDBJ whole genome shotgun (WGS) entry which is preliminary data.</text>
</comment>
<evidence type="ECO:0000313" key="3">
    <source>
        <dbReference type="EMBL" id="TQL38186.1"/>
    </source>
</evidence>
<organism evidence="3 4">
    <name type="scientific">Salinispora arenicola</name>
    <dbReference type="NCBI Taxonomy" id="168697"/>
    <lineage>
        <taxon>Bacteria</taxon>
        <taxon>Bacillati</taxon>
        <taxon>Actinomycetota</taxon>
        <taxon>Actinomycetes</taxon>
        <taxon>Micromonosporales</taxon>
        <taxon>Micromonosporaceae</taxon>
        <taxon>Salinispora</taxon>
    </lineage>
</organism>
<reference evidence="3 4" key="1">
    <citation type="submission" date="2019-06" db="EMBL/GenBank/DDBJ databases">
        <title>Sequencing the genomes of 1000 actinobacteria strains.</title>
        <authorList>
            <person name="Klenk H.-P."/>
        </authorList>
    </citation>
    <scope>NUCLEOTIDE SEQUENCE [LARGE SCALE GENOMIC DNA]</scope>
    <source>
        <strain evidence="3 4">DSM 44819</strain>
    </source>
</reference>
<dbReference type="EMBL" id="BOQM01000038">
    <property type="protein sequence ID" value="GIM87366.1"/>
    <property type="molecule type" value="Genomic_DNA"/>
</dbReference>
<evidence type="ECO:0000259" key="1">
    <source>
        <dbReference type="Pfam" id="PF15569"/>
    </source>
</evidence>
<evidence type="ECO:0000313" key="5">
    <source>
        <dbReference type="Proteomes" id="UP000677457"/>
    </source>
</evidence>
<evidence type="ECO:0000313" key="2">
    <source>
        <dbReference type="EMBL" id="GIM87366.1"/>
    </source>
</evidence>